<proteinExistence type="predicted"/>
<evidence type="ECO:0000256" key="1">
    <source>
        <dbReference type="ARBA" id="ARBA00023015"/>
    </source>
</evidence>
<dbReference type="SMART" id="SM00342">
    <property type="entry name" value="HTH_ARAC"/>
    <property type="match status" value="1"/>
</dbReference>
<keyword evidence="3" id="KW-0804">Transcription</keyword>
<dbReference type="InterPro" id="IPR009057">
    <property type="entry name" value="Homeodomain-like_sf"/>
</dbReference>
<dbReference type="EMBL" id="BOMI01000057">
    <property type="protein sequence ID" value="GID74322.1"/>
    <property type="molecule type" value="Genomic_DNA"/>
</dbReference>
<feature type="domain" description="HTH araC/xylS-type" evidence="4">
    <location>
        <begin position="220"/>
        <end position="318"/>
    </location>
</feature>
<dbReference type="PANTHER" id="PTHR46796">
    <property type="entry name" value="HTH-TYPE TRANSCRIPTIONAL ACTIVATOR RHAS-RELATED"/>
    <property type="match status" value="1"/>
</dbReference>
<evidence type="ECO:0000313" key="5">
    <source>
        <dbReference type="EMBL" id="GID74322.1"/>
    </source>
</evidence>
<reference evidence="5 6" key="1">
    <citation type="submission" date="2021-01" db="EMBL/GenBank/DDBJ databases">
        <title>Whole genome shotgun sequence of Actinoplanes deccanensis NBRC 13994.</title>
        <authorList>
            <person name="Komaki H."/>
            <person name="Tamura T."/>
        </authorList>
    </citation>
    <scope>NUCLEOTIDE SEQUENCE [LARGE SCALE GENOMIC DNA]</scope>
    <source>
        <strain evidence="5 6">NBRC 13994</strain>
    </source>
</reference>
<protein>
    <submittedName>
        <fullName evidence="5">AraC family transcriptional regulator</fullName>
    </submittedName>
</protein>
<dbReference type="Pfam" id="PF12833">
    <property type="entry name" value="HTH_18"/>
    <property type="match status" value="1"/>
</dbReference>
<dbReference type="PANTHER" id="PTHR46796:SF13">
    <property type="entry name" value="HTH-TYPE TRANSCRIPTIONAL ACTIVATOR RHAS"/>
    <property type="match status" value="1"/>
</dbReference>
<evidence type="ECO:0000256" key="2">
    <source>
        <dbReference type="ARBA" id="ARBA00023125"/>
    </source>
</evidence>
<dbReference type="InterPro" id="IPR032783">
    <property type="entry name" value="AraC_lig"/>
</dbReference>
<dbReference type="Gene3D" id="1.10.10.60">
    <property type="entry name" value="Homeodomain-like"/>
    <property type="match status" value="2"/>
</dbReference>
<dbReference type="Pfam" id="PF12852">
    <property type="entry name" value="Cupin_6"/>
    <property type="match status" value="1"/>
</dbReference>
<keyword evidence="2" id="KW-0238">DNA-binding</keyword>
<comment type="caution">
    <text evidence="5">The sequence shown here is derived from an EMBL/GenBank/DDBJ whole genome shotgun (WGS) entry which is preliminary data.</text>
</comment>
<evidence type="ECO:0000313" key="6">
    <source>
        <dbReference type="Proteomes" id="UP000609879"/>
    </source>
</evidence>
<evidence type="ECO:0000256" key="3">
    <source>
        <dbReference type="ARBA" id="ARBA00023163"/>
    </source>
</evidence>
<organism evidence="5 6">
    <name type="scientific">Paractinoplanes deccanensis</name>
    <dbReference type="NCBI Taxonomy" id="113561"/>
    <lineage>
        <taxon>Bacteria</taxon>
        <taxon>Bacillati</taxon>
        <taxon>Actinomycetota</taxon>
        <taxon>Actinomycetes</taxon>
        <taxon>Micromonosporales</taxon>
        <taxon>Micromonosporaceae</taxon>
        <taxon>Paractinoplanes</taxon>
    </lineage>
</organism>
<keyword evidence="6" id="KW-1185">Reference proteome</keyword>
<dbReference type="InterPro" id="IPR018062">
    <property type="entry name" value="HTH_AraC-typ_CS"/>
</dbReference>
<name>A0ABQ3Y2U2_9ACTN</name>
<dbReference type="Proteomes" id="UP000609879">
    <property type="component" value="Unassembled WGS sequence"/>
</dbReference>
<sequence length="318" mass="34073">MTGAAGTVSGMDALSGLLDGPRARGAFLLRSVLDPPWGMRIQDESPLSVITMARGDAWIMRAGEAGSRIGPGDVAVVSGSSPYELGDQPGRKPQVVIHPGQRCEAADGTELRMTGQGVRTWGARPDGATVMVSGTYQMHSEVSRRLLDALPSVLVRPVEPSDRALIDLLVREMDSTEPAQELVLDRLLDLVLVSVLRSWLATPSPGRPGWHQAQADPVVGPALRHVHGDPAYGWTVSALASTAGVSRASFARRFGELVGEPPMAYLSGWRLTLAADLLRQGDATLEAVARQVGYGSAFSLSNAFKRRYGVSPQDYRRR</sequence>
<dbReference type="PROSITE" id="PS01124">
    <property type="entry name" value="HTH_ARAC_FAMILY_2"/>
    <property type="match status" value="1"/>
</dbReference>
<dbReference type="InterPro" id="IPR050204">
    <property type="entry name" value="AraC_XylS_family_regulators"/>
</dbReference>
<accession>A0ABQ3Y2U2</accession>
<keyword evidence="1" id="KW-0805">Transcription regulation</keyword>
<gene>
    <name evidence="5" type="ORF">Ade02nite_29630</name>
</gene>
<dbReference type="SUPFAM" id="SSF46689">
    <property type="entry name" value="Homeodomain-like"/>
    <property type="match status" value="2"/>
</dbReference>
<dbReference type="PROSITE" id="PS00041">
    <property type="entry name" value="HTH_ARAC_FAMILY_1"/>
    <property type="match status" value="1"/>
</dbReference>
<dbReference type="InterPro" id="IPR018060">
    <property type="entry name" value="HTH_AraC"/>
</dbReference>
<evidence type="ECO:0000259" key="4">
    <source>
        <dbReference type="PROSITE" id="PS01124"/>
    </source>
</evidence>